<keyword evidence="5" id="KW-0777">Teichoic acid biosynthesis</keyword>
<evidence type="ECO:0000256" key="1">
    <source>
        <dbReference type="ARBA" id="ARBA00004202"/>
    </source>
</evidence>
<reference evidence="8" key="2">
    <citation type="submission" date="2013-11" db="EMBL/GenBank/DDBJ databases">
        <title>Draft genome sequence of Anaerostipes caccae (DSM 14662).</title>
        <authorList>
            <person name="Sudarsanam P."/>
            <person name="Ley R."/>
            <person name="Guruge J."/>
            <person name="Turnbaugh P.J."/>
            <person name="Mahowald M."/>
            <person name="Liep D."/>
            <person name="Gordon J."/>
        </authorList>
    </citation>
    <scope>NUCLEOTIDE SEQUENCE</scope>
    <source>
        <strain evidence="8">DSM 14662</strain>
    </source>
</reference>
<dbReference type="Pfam" id="PF00535">
    <property type="entry name" value="Glycos_transf_2"/>
    <property type="match status" value="1"/>
</dbReference>
<evidence type="ECO:0000256" key="5">
    <source>
        <dbReference type="ARBA" id="ARBA00022944"/>
    </source>
</evidence>
<dbReference type="CAZy" id="GT2">
    <property type="family name" value="Glycosyltransferase Family 2"/>
</dbReference>
<dbReference type="AlphaFoldDB" id="B0M980"/>
<dbReference type="InterPro" id="IPR043149">
    <property type="entry name" value="TagF_N"/>
</dbReference>
<comment type="similarity">
    <text evidence="2">Belongs to the CDP-glycerol glycerophosphotransferase family.</text>
</comment>
<evidence type="ECO:0000256" key="2">
    <source>
        <dbReference type="ARBA" id="ARBA00010488"/>
    </source>
</evidence>
<dbReference type="STRING" id="411490.ANACAC_00182"/>
<dbReference type="Gene3D" id="3.90.550.10">
    <property type="entry name" value="Spore Coat Polysaccharide Biosynthesis Protein SpsA, Chain A"/>
    <property type="match status" value="1"/>
</dbReference>
<dbReference type="CDD" id="cd00761">
    <property type="entry name" value="Glyco_tranf_GTA_type"/>
    <property type="match status" value="1"/>
</dbReference>
<dbReference type="SUPFAM" id="SSF53448">
    <property type="entry name" value="Nucleotide-diphospho-sugar transferases"/>
    <property type="match status" value="1"/>
</dbReference>
<dbReference type="GO" id="GO:0019350">
    <property type="term" value="P:teichoic acid biosynthetic process"/>
    <property type="evidence" value="ECO:0007669"/>
    <property type="project" value="UniProtKB-KW"/>
</dbReference>
<protein>
    <submittedName>
        <fullName evidence="8">Glycosyltransferase, group 2 family protein</fullName>
        <ecNumber evidence="8">2.4.-.-</ecNumber>
    </submittedName>
</protein>
<dbReference type="Proteomes" id="UP000004935">
    <property type="component" value="Unassembled WGS sequence"/>
</dbReference>
<comment type="caution">
    <text evidence="8">The sequence shown here is derived from an EMBL/GenBank/DDBJ whole genome shotgun (WGS) entry which is preliminary data.</text>
</comment>
<dbReference type="GO" id="GO:0047355">
    <property type="term" value="F:CDP-glycerol glycerophosphotransferase activity"/>
    <property type="evidence" value="ECO:0007669"/>
    <property type="project" value="InterPro"/>
</dbReference>
<proteinExistence type="inferred from homology"/>
<evidence type="ECO:0000256" key="4">
    <source>
        <dbReference type="ARBA" id="ARBA00022679"/>
    </source>
</evidence>
<dbReference type="InterPro" id="IPR029044">
    <property type="entry name" value="Nucleotide-diphossugar_trans"/>
</dbReference>
<dbReference type="PANTHER" id="PTHR37316:SF3">
    <property type="entry name" value="TEICHOIC ACID GLYCEROL-PHOSPHATE TRANSFERASE"/>
    <property type="match status" value="1"/>
</dbReference>
<keyword evidence="4 8" id="KW-0808">Transferase</keyword>
<feature type="domain" description="Glycosyltransferase 2-like" evidence="7">
    <location>
        <begin position="31"/>
        <end position="172"/>
    </location>
</feature>
<comment type="subcellular location">
    <subcellularLocation>
        <location evidence="1">Cell membrane</location>
        <topology evidence="1">Peripheral membrane protein</topology>
    </subcellularLocation>
</comment>
<evidence type="ECO:0000313" key="8">
    <source>
        <dbReference type="EMBL" id="EDR99341.1"/>
    </source>
</evidence>
<dbReference type="GO" id="GO:0005886">
    <property type="term" value="C:plasma membrane"/>
    <property type="evidence" value="ECO:0007669"/>
    <property type="project" value="UniProtKB-SubCell"/>
</dbReference>
<organism evidence="8 9">
    <name type="scientific">Anaerostipes caccae (strain DSM 14662 / CCUG 47493 / JCM 13470 / NCIMB 13811 / L1-92)</name>
    <dbReference type="NCBI Taxonomy" id="411490"/>
    <lineage>
        <taxon>Bacteria</taxon>
        <taxon>Bacillati</taxon>
        <taxon>Bacillota</taxon>
        <taxon>Clostridia</taxon>
        <taxon>Lachnospirales</taxon>
        <taxon>Lachnospiraceae</taxon>
        <taxon>Anaerostipes</taxon>
    </lineage>
</organism>
<dbReference type="HOGENOM" id="CLU_003394_2_0_9"/>
<keyword evidence="9" id="KW-1185">Reference proteome</keyword>
<keyword evidence="8" id="KW-0328">Glycosyltransferase</keyword>
<dbReference type="PANTHER" id="PTHR37316">
    <property type="entry name" value="TEICHOIC ACID GLYCEROL-PHOSPHATE PRIMASE"/>
    <property type="match status" value="1"/>
</dbReference>
<dbReference type="Gene3D" id="3.40.50.11820">
    <property type="match status" value="1"/>
</dbReference>
<evidence type="ECO:0000256" key="6">
    <source>
        <dbReference type="ARBA" id="ARBA00023136"/>
    </source>
</evidence>
<dbReference type="Pfam" id="PF04464">
    <property type="entry name" value="Glyphos_transf"/>
    <property type="match status" value="1"/>
</dbReference>
<keyword evidence="6" id="KW-0472">Membrane</keyword>
<evidence type="ECO:0000313" key="9">
    <source>
        <dbReference type="Proteomes" id="UP000004935"/>
    </source>
</evidence>
<reference evidence="8" key="1">
    <citation type="submission" date="2007-11" db="EMBL/GenBank/DDBJ databases">
        <authorList>
            <person name="Fulton L."/>
            <person name="Clifton S."/>
            <person name="Fulton B."/>
            <person name="Xu J."/>
            <person name="Minx P."/>
            <person name="Pepin K.H."/>
            <person name="Johnson M."/>
            <person name="Thiruvilangam P."/>
            <person name="Bhonagiri V."/>
            <person name="Nash W.E."/>
            <person name="Mardis E.R."/>
            <person name="Wilson R.K."/>
        </authorList>
    </citation>
    <scope>NUCLEOTIDE SEQUENCE [LARGE SCALE GENOMIC DNA]</scope>
    <source>
        <strain evidence="8">DSM 14662</strain>
    </source>
</reference>
<dbReference type="eggNOG" id="COG1216">
    <property type="taxonomic scope" value="Bacteria"/>
</dbReference>
<dbReference type="InterPro" id="IPR043148">
    <property type="entry name" value="TagF_C"/>
</dbReference>
<gene>
    <name evidence="8" type="ORF">ANACAC_00182</name>
</gene>
<dbReference type="EMBL" id="ABAX03000001">
    <property type="protein sequence ID" value="EDR99341.1"/>
    <property type="molecule type" value="Genomic_DNA"/>
</dbReference>
<dbReference type="GO" id="GO:0016757">
    <property type="term" value="F:glycosyltransferase activity"/>
    <property type="evidence" value="ECO:0007669"/>
    <property type="project" value="UniProtKB-KW"/>
</dbReference>
<dbReference type="InterPro" id="IPR001173">
    <property type="entry name" value="Glyco_trans_2-like"/>
</dbReference>
<evidence type="ECO:0000256" key="3">
    <source>
        <dbReference type="ARBA" id="ARBA00022475"/>
    </source>
</evidence>
<accession>B0M980</accession>
<evidence type="ECO:0000259" key="7">
    <source>
        <dbReference type="Pfam" id="PF00535"/>
    </source>
</evidence>
<dbReference type="Gene3D" id="3.40.50.12580">
    <property type="match status" value="1"/>
</dbReference>
<dbReference type="SUPFAM" id="SSF53756">
    <property type="entry name" value="UDP-Glycosyltransferase/glycogen phosphorylase"/>
    <property type="match status" value="1"/>
</dbReference>
<sequence length="739" mass="88471">MSTIQKYFKSLKRLFWDKRRKEQGEYTMRVSVVVPFHKGIHYLEDCLESLSKQTIREFEVILVKDRVEEEIDQTVAKFRDKMEIKVVSNEKKSGAAAARNLGIQNSKGDYIYFLDSDDYIQDDTLESLMKKMCDEKADAVYGKTKYTWLNYHNFFITEEAEYEVQEYTGDWKKDLILQRPEFPLITVCNMLVKKGILFDENLQIFSDVPYLSRIVNSSQNIVYCEDAVYIKRRHNDEIQFPSLSYGDRKDYWEQLGQSLLKMQEDVSADVKDSVDKKLFEYLSEKIQNIRQDRAETWQKSIFLNLHLYIKTISEETINGMSKSGRLLARAGKADEISKWKRKAHSIWKKRKLIRVLQDRSYRMQTITHMFFQKFSQKDNWIVFESFLGKNYSDSCKYIYEYLLKHYGDQYKFIWIVNDNSIEIPGNPVRIKRFSFRYYYYITRSKYWVNNMRQPKWFDKRKEQVFLETWHGTPLKKLVFDMDDVFSATPKYKMIVYSQSRNWDYLISDNPFSTEVFQSCFLYDKDKILETGYPRNDILYAPNRDELAASVKAKLGIPKEKKVILYAPTWRDDEFYDQGEYKFQLKLDLKYLREELGQEYMVLLRTHYFIADSIDVTGMEDFVVNVSKYSDIADLYLISDICITDYSSVFFDYANLRRPILFFTYDLEKYRDVLRGFYISIEDDVPGPLLFTNEEIVDAVKNIDKIEEQYRDKYDQFYERFCSFDDGHAAERIVERVFKN</sequence>
<dbReference type="InterPro" id="IPR051612">
    <property type="entry name" value="Teichoic_Acid_Biosynth"/>
</dbReference>
<name>B0M980_ANACD</name>
<keyword evidence="3" id="KW-1003">Cell membrane</keyword>
<dbReference type="EC" id="2.4.-.-" evidence="8"/>
<dbReference type="eggNOG" id="COG1887">
    <property type="taxonomic scope" value="Bacteria"/>
</dbReference>
<dbReference type="InterPro" id="IPR007554">
    <property type="entry name" value="Glycerophosphate_synth"/>
</dbReference>